<sequence length="251" mass="27989">MKKVIAPLLTCSLLVTIPSFALAEETTSEKTEEVSQTESLDKEVQEIVNEIDKKQDLDKESQALAEQEIEKLLKKGNEIVQERDARIQQAKSSQPQFSTMSATNGEFTHVIVRIYFEENLKYAKEIKASYDNLKKSDAVLAETIRASVFTHLVKPGGDWDLKQDKLLGYYPEYYFLGVPRTGEFIGNAHYGYTGTAVGYGPITLKSAGGLLQLIKLTSDATFNKSYFDDPKDTAAIGYGIAVYESGITFKR</sequence>
<evidence type="ECO:0000259" key="2">
    <source>
        <dbReference type="Pfam" id="PF15607"/>
    </source>
</evidence>
<dbReference type="Pfam" id="PF15607">
    <property type="entry name" value="Ntox44"/>
    <property type="match status" value="1"/>
</dbReference>
<protein>
    <recommendedName>
        <fullName evidence="2">Bacterial toxin 44 domain-containing protein</fullName>
    </recommendedName>
</protein>
<geneLocation type="plasmid" evidence="3">
    <name>pBEH1</name>
</geneLocation>
<comment type="caution">
    <text evidence="3">The sequence shown here is derived from an EMBL/GenBank/DDBJ whole genome shotgun (WGS) entry which is preliminary data.</text>
</comment>
<keyword evidence="3" id="KW-0614">Plasmid</keyword>
<accession>A0AAX1Q879</accession>
<dbReference type="InterPro" id="IPR028946">
    <property type="entry name" value="Ntox44"/>
</dbReference>
<feature type="signal peptide" evidence="1">
    <location>
        <begin position="1"/>
        <end position="23"/>
    </location>
</feature>
<evidence type="ECO:0000256" key="1">
    <source>
        <dbReference type="SAM" id="SignalP"/>
    </source>
</evidence>
<evidence type="ECO:0000313" key="4">
    <source>
        <dbReference type="Proteomes" id="UP000250174"/>
    </source>
</evidence>
<dbReference type="AlphaFoldDB" id="A0AAX1Q879"/>
<keyword evidence="1" id="KW-0732">Signal</keyword>
<gene>
    <name evidence="3" type="ORF">A3864_16045</name>
</gene>
<dbReference type="Proteomes" id="UP000250174">
    <property type="component" value="Unassembled WGS sequence"/>
</dbReference>
<dbReference type="EMBL" id="LVYK01000036">
    <property type="protein sequence ID" value="RAS75504.1"/>
    <property type="molecule type" value="Genomic_DNA"/>
</dbReference>
<evidence type="ECO:0000313" key="3">
    <source>
        <dbReference type="EMBL" id="RAS75504.1"/>
    </source>
</evidence>
<proteinExistence type="predicted"/>
<feature type="domain" description="Bacterial toxin 44" evidence="2">
    <location>
        <begin position="183"/>
        <end position="244"/>
    </location>
</feature>
<reference evidence="3 4" key="1">
    <citation type="submission" date="2016-03" db="EMBL/GenBank/DDBJ databases">
        <title>Comparison of Bacillus endophyticus and B. anthracis characteristics using whole genome sequence analysis and microbiological techniques.</title>
        <authorList>
            <person name="Lekota K.E."/>
            <person name="Mafofo J."/>
            <person name="Rees J."/>
            <person name="Muchadeyi F.C."/>
            <person name="Madoroba E."/>
            <person name="Van Heerden H."/>
        </authorList>
    </citation>
    <scope>NUCLEOTIDE SEQUENCE [LARGE SCALE GENOMIC DNA]</scope>
    <source>
        <strain evidence="3 4">3631_10C</strain>
        <plasmid evidence="3">pBEH1</plasmid>
    </source>
</reference>
<feature type="chain" id="PRO_5043556005" description="Bacterial toxin 44 domain-containing protein" evidence="1">
    <location>
        <begin position="24"/>
        <end position="251"/>
    </location>
</feature>
<organism evidence="3 4">
    <name type="scientific">Priestia endophytica</name>
    <dbReference type="NCBI Taxonomy" id="135735"/>
    <lineage>
        <taxon>Bacteria</taxon>
        <taxon>Bacillati</taxon>
        <taxon>Bacillota</taxon>
        <taxon>Bacilli</taxon>
        <taxon>Bacillales</taxon>
        <taxon>Bacillaceae</taxon>
        <taxon>Priestia</taxon>
    </lineage>
</organism>
<name>A0AAX1Q879_9BACI</name>
<dbReference type="RefSeq" id="WP_113765798.1">
    <property type="nucleotide sequence ID" value="NZ_LVYK01000036.1"/>
</dbReference>